<accession>A0A6J4TXU4</accession>
<feature type="compositionally biased region" description="Basic and acidic residues" evidence="1">
    <location>
        <begin position="97"/>
        <end position="108"/>
    </location>
</feature>
<reference evidence="2" key="1">
    <citation type="submission" date="2020-02" db="EMBL/GenBank/DDBJ databases">
        <authorList>
            <person name="Meier V. D."/>
        </authorList>
    </citation>
    <scope>NUCLEOTIDE SEQUENCE</scope>
    <source>
        <strain evidence="2">AVDCRST_MAG85</strain>
    </source>
</reference>
<organism evidence="2">
    <name type="scientific">uncultured Solirubrobacteraceae bacterium</name>
    <dbReference type="NCBI Taxonomy" id="1162706"/>
    <lineage>
        <taxon>Bacteria</taxon>
        <taxon>Bacillati</taxon>
        <taxon>Actinomycetota</taxon>
        <taxon>Thermoleophilia</taxon>
        <taxon>Solirubrobacterales</taxon>
        <taxon>Solirubrobacteraceae</taxon>
        <taxon>environmental samples</taxon>
    </lineage>
</organism>
<feature type="compositionally biased region" description="Basic and acidic residues" evidence="1">
    <location>
        <begin position="182"/>
        <end position="194"/>
    </location>
</feature>
<feature type="non-terminal residue" evidence="2">
    <location>
        <position position="1"/>
    </location>
</feature>
<feature type="compositionally biased region" description="Low complexity" evidence="1">
    <location>
        <begin position="21"/>
        <end position="32"/>
    </location>
</feature>
<gene>
    <name evidence="2" type="ORF">AVDCRST_MAG85-3975</name>
</gene>
<feature type="non-terminal residue" evidence="2">
    <location>
        <position position="474"/>
    </location>
</feature>
<evidence type="ECO:0000256" key="1">
    <source>
        <dbReference type="SAM" id="MobiDB-lite"/>
    </source>
</evidence>
<name>A0A6J4TXU4_9ACTN</name>
<dbReference type="AlphaFoldDB" id="A0A6J4TXU4"/>
<protein>
    <submittedName>
        <fullName evidence="2">Uncharacterized protein</fullName>
    </submittedName>
</protein>
<feature type="compositionally biased region" description="Basic and acidic residues" evidence="1">
    <location>
        <begin position="383"/>
        <end position="404"/>
    </location>
</feature>
<proteinExistence type="predicted"/>
<feature type="compositionally biased region" description="Basic and acidic residues" evidence="1">
    <location>
        <begin position="54"/>
        <end position="67"/>
    </location>
</feature>
<feature type="region of interest" description="Disordered" evidence="1">
    <location>
        <begin position="1"/>
        <end position="474"/>
    </location>
</feature>
<feature type="compositionally biased region" description="Basic residues" evidence="1">
    <location>
        <begin position="36"/>
        <end position="53"/>
    </location>
</feature>
<feature type="compositionally biased region" description="Basic and acidic residues" evidence="1">
    <location>
        <begin position="217"/>
        <end position="276"/>
    </location>
</feature>
<feature type="compositionally biased region" description="Basic and acidic residues" evidence="1">
    <location>
        <begin position="349"/>
        <end position="360"/>
    </location>
</feature>
<dbReference type="EMBL" id="CADCVT010000449">
    <property type="protein sequence ID" value="CAA9534532.1"/>
    <property type="molecule type" value="Genomic_DNA"/>
</dbReference>
<sequence length="474" mass="53012">RVRQGAVRRRPLRARGRQARRQGPQRGAAGRLLPHAPRHQRLRQARQPRRRGAGRQDRQDRPDEAARPVRPAARRLRQHVHVRAPRRARQAPPGTEGVRRAGPRDRGAAEGPQAQAGRERRKAGSAQGGLDVDPVARLAGDARGQGAHVRAPASPGGVEGRRPRPGAPGRDRRGPEAARPARRPDRHAAPARRLEGHRRHGPRPRRAHVAARRPARAVRDPACRPRRAADRSEADPRRLEAPRVDRRLPRQGEEPVLRARRQGAVDRPDPAHEQGRARAARPAQPPHRDLRRRPPGRPRLADRPPRARHARVPRRVGPAPHGDLARVRPLAVHRVGQRLAPRVGQRVRHREDQRHPDHRPPGQGLDHRRRRAPVAHAPGHDAAVADHLPHEVRGALEHVRDGRPPRPHPRRVHADVRDELEGRAPAQHRAASRSVDQADRPPRRDRQPDGAPEAVEGRDNRPAGQGLPPPPRRV</sequence>
<evidence type="ECO:0000313" key="2">
    <source>
        <dbReference type="EMBL" id="CAA9534532.1"/>
    </source>
</evidence>
<feature type="compositionally biased region" description="Basic residues" evidence="1">
    <location>
        <begin position="1"/>
        <end position="20"/>
    </location>
</feature>
<feature type="compositionally biased region" description="Basic and acidic residues" evidence="1">
    <location>
        <begin position="412"/>
        <end position="422"/>
    </location>
</feature>
<feature type="compositionally biased region" description="Basic and acidic residues" evidence="1">
    <location>
        <begin position="436"/>
        <end position="448"/>
    </location>
</feature>
<feature type="compositionally biased region" description="Basic residues" evidence="1">
    <location>
        <begin position="72"/>
        <end position="89"/>
    </location>
</feature>
<feature type="compositionally biased region" description="Basic residues" evidence="1">
    <location>
        <begin position="195"/>
        <end position="216"/>
    </location>
</feature>